<gene>
    <name evidence="1" type="ORF">K0U00_10975</name>
</gene>
<feature type="non-terminal residue" evidence="1">
    <location>
        <position position="106"/>
    </location>
</feature>
<sequence>MGNQYTNLVIADSMVFIEFIVQPITLITVTPRNIHALAVVLLAKYTCINIANPLFTFWAAMIAPLWKLNMHAYFDSYRIIGVDAHVWIKKEWRIRGRKRGHRPRDG</sequence>
<dbReference type="Proteomes" id="UP001519887">
    <property type="component" value="Unassembled WGS sequence"/>
</dbReference>
<evidence type="ECO:0000313" key="2">
    <source>
        <dbReference type="Proteomes" id="UP001519887"/>
    </source>
</evidence>
<organism evidence="1 2">
    <name type="scientific">Paenibacillus sepulcri</name>
    <dbReference type="NCBI Taxonomy" id="359917"/>
    <lineage>
        <taxon>Bacteria</taxon>
        <taxon>Bacillati</taxon>
        <taxon>Bacillota</taxon>
        <taxon>Bacilli</taxon>
        <taxon>Bacillales</taxon>
        <taxon>Paenibacillaceae</taxon>
        <taxon>Paenibacillus</taxon>
    </lineage>
</organism>
<protein>
    <submittedName>
        <fullName evidence="1">Uncharacterized protein</fullName>
    </submittedName>
</protein>
<proteinExistence type="predicted"/>
<dbReference type="EMBL" id="JAHZIK010000216">
    <property type="protein sequence ID" value="MBW7454552.1"/>
    <property type="molecule type" value="Genomic_DNA"/>
</dbReference>
<accession>A0ABS7C0W3</accession>
<keyword evidence="2" id="KW-1185">Reference proteome</keyword>
<evidence type="ECO:0000313" key="1">
    <source>
        <dbReference type="EMBL" id="MBW7454552.1"/>
    </source>
</evidence>
<comment type="caution">
    <text evidence="1">The sequence shown here is derived from an EMBL/GenBank/DDBJ whole genome shotgun (WGS) entry which is preliminary data.</text>
</comment>
<reference evidence="1 2" key="1">
    <citation type="submission" date="2021-07" db="EMBL/GenBank/DDBJ databases">
        <title>Paenibacillus radiodurans sp. nov., isolated from the southeastern edge of Tengger Desert.</title>
        <authorList>
            <person name="Zhang G."/>
        </authorList>
    </citation>
    <scope>NUCLEOTIDE SEQUENCE [LARGE SCALE GENOMIC DNA]</scope>
    <source>
        <strain evidence="1 2">CCM 7311</strain>
    </source>
</reference>
<name>A0ABS7C0W3_9BACL</name>